<comment type="similarity">
    <text evidence="3">Belongs to the peptidase S54 family.</text>
</comment>
<feature type="region of interest" description="Disordered" evidence="9">
    <location>
        <begin position="386"/>
        <end position="457"/>
    </location>
</feature>
<comment type="subcellular location">
    <subcellularLocation>
        <location evidence="2">Membrane</location>
        <topology evidence="2">Multi-pass membrane protein</topology>
    </subcellularLocation>
</comment>
<dbReference type="InterPro" id="IPR035952">
    <property type="entry name" value="Rhomboid-like_sf"/>
</dbReference>
<feature type="compositionally biased region" description="Basic and acidic residues" evidence="9">
    <location>
        <begin position="405"/>
        <end position="449"/>
    </location>
</feature>
<dbReference type="PANTHER" id="PTHR43731:SF14">
    <property type="entry name" value="PRESENILIN-ASSOCIATED RHOMBOID-LIKE PROTEIN, MITOCHONDRIAL"/>
    <property type="match status" value="1"/>
</dbReference>
<dbReference type="EC" id="3.4.21.105" evidence="4"/>
<dbReference type="GO" id="GO:0016020">
    <property type="term" value="C:membrane"/>
    <property type="evidence" value="ECO:0007669"/>
    <property type="project" value="UniProtKB-SubCell"/>
</dbReference>
<evidence type="ECO:0000313" key="12">
    <source>
        <dbReference type="EMBL" id="KAL3095991.1"/>
    </source>
</evidence>
<feature type="transmembrane region" description="Helical" evidence="10">
    <location>
        <begin position="248"/>
        <end position="267"/>
    </location>
</feature>
<dbReference type="FunFam" id="1.20.1540.10:FF:000012">
    <property type="entry name" value="Rhomboid family protein"/>
    <property type="match status" value="1"/>
</dbReference>
<evidence type="ECO:0000256" key="8">
    <source>
        <dbReference type="ARBA" id="ARBA00023136"/>
    </source>
</evidence>
<sequence>MTNYCRIMLSARSLHFALSRLSSFAPLCRASTSSVRHFCLLGRNLTRYRAKEPLRDQLQNALTKNIEAKAAPRADSIPPRPLRQVIIRGGLFFFVASNVFSMIAAVNDFEMTQKRFQSVIDQAIYEFRRTFSFTPPQERKTEAAKLIWTIIGANVAIFLLWRVPTLVPLLWQYFSSGVASKSLCMPMLFSVFSHQNLMHLFFNMYVLNSFAIGAITLLGSSQFLAMYLSGGLFSSWVSLCQKAVMRSTMPSLGASGAICAVVGYICAKLPDTRVHIIFLPMFTFSAEYALYGLIAFELLCMFRILPIHRFIPLDNSAHVAGLLFGMYYANYGEQNYRSKSVNVSMSSSMVGQDGLWRKTALFTNRPKEERQREQDDDALRVMREKERRKEMRRKFTQENQAQQKRQKDIEKRHNEWTKQMEEEREAVKERIRMNKQKLEERKKSGMKGEGDDDDEEN</sequence>
<dbReference type="Pfam" id="PF01694">
    <property type="entry name" value="Rhomboid"/>
    <property type="match status" value="1"/>
</dbReference>
<evidence type="ECO:0000256" key="3">
    <source>
        <dbReference type="ARBA" id="ARBA00009045"/>
    </source>
</evidence>
<keyword evidence="5 10" id="KW-0812">Transmembrane</keyword>
<evidence type="ECO:0000256" key="1">
    <source>
        <dbReference type="ARBA" id="ARBA00000156"/>
    </source>
</evidence>
<comment type="catalytic activity">
    <reaction evidence="1">
        <text>Cleaves type-1 transmembrane domains using a catalytic dyad composed of serine and histidine that are contributed by different transmembrane domains.</text>
        <dbReference type="EC" id="3.4.21.105"/>
    </reaction>
</comment>
<keyword evidence="6" id="KW-0378">Hydrolase</keyword>
<dbReference type="Proteomes" id="UP001620645">
    <property type="component" value="Unassembled WGS sequence"/>
</dbReference>
<feature type="compositionally biased region" description="Basic and acidic residues" evidence="9">
    <location>
        <begin position="386"/>
        <end position="396"/>
    </location>
</feature>
<keyword evidence="8 10" id="KW-0472">Membrane</keyword>
<evidence type="ECO:0000256" key="6">
    <source>
        <dbReference type="ARBA" id="ARBA00022801"/>
    </source>
</evidence>
<dbReference type="GO" id="GO:0016787">
    <property type="term" value="F:hydrolase activity"/>
    <property type="evidence" value="ECO:0007669"/>
    <property type="project" value="UniProtKB-KW"/>
</dbReference>
<comment type="caution">
    <text evidence="12">The sequence shown here is derived from an EMBL/GenBank/DDBJ whole genome shotgun (WGS) entry which is preliminary data.</text>
</comment>
<proteinExistence type="inferred from homology"/>
<evidence type="ECO:0000256" key="7">
    <source>
        <dbReference type="ARBA" id="ARBA00022989"/>
    </source>
</evidence>
<dbReference type="GO" id="GO:0051604">
    <property type="term" value="P:protein maturation"/>
    <property type="evidence" value="ECO:0007669"/>
    <property type="project" value="UniProtKB-ARBA"/>
</dbReference>
<evidence type="ECO:0000256" key="10">
    <source>
        <dbReference type="SAM" id="Phobius"/>
    </source>
</evidence>
<feature type="transmembrane region" description="Helical" evidence="10">
    <location>
        <begin position="204"/>
        <end position="228"/>
    </location>
</feature>
<dbReference type="AlphaFoldDB" id="A0ABD2JZB2"/>
<dbReference type="InterPro" id="IPR050925">
    <property type="entry name" value="Rhomboid_protease_S54"/>
</dbReference>
<keyword evidence="7 10" id="KW-1133">Transmembrane helix</keyword>
<evidence type="ECO:0000256" key="2">
    <source>
        <dbReference type="ARBA" id="ARBA00004141"/>
    </source>
</evidence>
<dbReference type="InterPro" id="IPR022764">
    <property type="entry name" value="Peptidase_S54_rhomboid_dom"/>
</dbReference>
<reference evidence="12 13" key="1">
    <citation type="submission" date="2024-10" db="EMBL/GenBank/DDBJ databases">
        <authorList>
            <person name="Kim D."/>
        </authorList>
    </citation>
    <scope>NUCLEOTIDE SEQUENCE [LARGE SCALE GENOMIC DNA]</scope>
    <source>
        <strain evidence="12">Taebaek</strain>
    </source>
</reference>
<organism evidence="12 13">
    <name type="scientific">Heterodera schachtii</name>
    <name type="common">Sugarbeet cyst nematode worm</name>
    <name type="synonym">Tylenchus schachtii</name>
    <dbReference type="NCBI Taxonomy" id="97005"/>
    <lineage>
        <taxon>Eukaryota</taxon>
        <taxon>Metazoa</taxon>
        <taxon>Ecdysozoa</taxon>
        <taxon>Nematoda</taxon>
        <taxon>Chromadorea</taxon>
        <taxon>Rhabditida</taxon>
        <taxon>Tylenchina</taxon>
        <taxon>Tylenchomorpha</taxon>
        <taxon>Tylenchoidea</taxon>
        <taxon>Heteroderidae</taxon>
        <taxon>Heteroderinae</taxon>
        <taxon>Heterodera</taxon>
    </lineage>
</organism>
<dbReference type="Gene3D" id="1.20.1540.10">
    <property type="entry name" value="Rhomboid-like"/>
    <property type="match status" value="1"/>
</dbReference>
<dbReference type="EMBL" id="JBICCN010000078">
    <property type="protein sequence ID" value="KAL3095991.1"/>
    <property type="molecule type" value="Genomic_DNA"/>
</dbReference>
<feature type="transmembrane region" description="Helical" evidence="10">
    <location>
        <begin position="146"/>
        <end position="164"/>
    </location>
</feature>
<evidence type="ECO:0000313" key="13">
    <source>
        <dbReference type="Proteomes" id="UP001620645"/>
    </source>
</evidence>
<keyword evidence="13" id="KW-1185">Reference proteome</keyword>
<feature type="domain" description="Peptidase S54 rhomboid" evidence="11">
    <location>
        <begin position="187"/>
        <end position="329"/>
    </location>
</feature>
<evidence type="ECO:0000256" key="9">
    <source>
        <dbReference type="SAM" id="MobiDB-lite"/>
    </source>
</evidence>
<evidence type="ECO:0000256" key="5">
    <source>
        <dbReference type="ARBA" id="ARBA00022692"/>
    </source>
</evidence>
<feature type="transmembrane region" description="Helical" evidence="10">
    <location>
        <begin position="170"/>
        <end position="192"/>
    </location>
</feature>
<dbReference type="PANTHER" id="PTHR43731">
    <property type="entry name" value="RHOMBOID PROTEASE"/>
    <property type="match status" value="1"/>
</dbReference>
<name>A0ABD2JZB2_HETSC</name>
<accession>A0ABD2JZB2</accession>
<evidence type="ECO:0000259" key="11">
    <source>
        <dbReference type="Pfam" id="PF01694"/>
    </source>
</evidence>
<dbReference type="GO" id="GO:0006508">
    <property type="term" value="P:proteolysis"/>
    <property type="evidence" value="ECO:0007669"/>
    <property type="project" value="UniProtKB-ARBA"/>
</dbReference>
<gene>
    <name evidence="12" type="ORF">niasHS_005750</name>
</gene>
<evidence type="ECO:0000256" key="4">
    <source>
        <dbReference type="ARBA" id="ARBA00013039"/>
    </source>
</evidence>
<feature type="transmembrane region" description="Helical" evidence="10">
    <location>
        <begin position="85"/>
        <end position="106"/>
    </location>
</feature>
<protein>
    <recommendedName>
        <fullName evidence="4">rhomboid protease</fullName>
        <ecNumber evidence="4">3.4.21.105</ecNumber>
    </recommendedName>
</protein>
<dbReference type="SUPFAM" id="SSF144091">
    <property type="entry name" value="Rhomboid-like"/>
    <property type="match status" value="1"/>
</dbReference>